<feature type="signal peptide" evidence="1">
    <location>
        <begin position="1"/>
        <end position="19"/>
    </location>
</feature>
<evidence type="ECO:0000313" key="2">
    <source>
        <dbReference type="EMBL" id="KAF4690298.1"/>
    </source>
</evidence>
<dbReference type="AlphaFoldDB" id="A0A7J6P2H1"/>
<evidence type="ECO:0000313" key="3">
    <source>
        <dbReference type="Proteomes" id="UP000541610"/>
    </source>
</evidence>
<accession>A0A7J6P2H1</accession>
<dbReference type="OrthoDB" id="10407395at2759"/>
<dbReference type="EMBL" id="JABANP010000102">
    <property type="protein sequence ID" value="KAF4690298.1"/>
    <property type="molecule type" value="Genomic_DNA"/>
</dbReference>
<evidence type="ECO:0000256" key="1">
    <source>
        <dbReference type="SAM" id="SignalP"/>
    </source>
</evidence>
<dbReference type="Proteomes" id="UP000541610">
    <property type="component" value="Unassembled WGS sequence"/>
</dbReference>
<organism evidence="2 3">
    <name type="scientific">Perkinsus olseni</name>
    <name type="common">Perkinsus atlanticus</name>
    <dbReference type="NCBI Taxonomy" id="32597"/>
    <lineage>
        <taxon>Eukaryota</taxon>
        <taxon>Sar</taxon>
        <taxon>Alveolata</taxon>
        <taxon>Perkinsozoa</taxon>
        <taxon>Perkinsea</taxon>
        <taxon>Perkinsida</taxon>
        <taxon>Perkinsidae</taxon>
        <taxon>Perkinsus</taxon>
    </lineage>
</organism>
<feature type="chain" id="PRO_5029717399" evidence="1">
    <location>
        <begin position="20"/>
        <end position="486"/>
    </location>
</feature>
<comment type="caution">
    <text evidence="2">The sequence shown here is derived from an EMBL/GenBank/DDBJ whole genome shotgun (WGS) entry which is preliminary data.</text>
</comment>
<gene>
    <name evidence="2" type="ORF">FOZ60_000366</name>
</gene>
<proteinExistence type="predicted"/>
<protein>
    <submittedName>
        <fullName evidence="2">Uncharacterized protein</fullName>
    </submittedName>
</protein>
<name>A0A7J6P2H1_PEROL</name>
<keyword evidence="1" id="KW-0732">Signal</keyword>
<reference evidence="2 3" key="1">
    <citation type="submission" date="2020-04" db="EMBL/GenBank/DDBJ databases">
        <title>Perkinsus olseni comparative genomics.</title>
        <authorList>
            <person name="Bogema D.R."/>
        </authorList>
    </citation>
    <scope>NUCLEOTIDE SEQUENCE [LARGE SCALE GENOMIC DNA]</scope>
    <source>
        <strain evidence="2">00978-12</strain>
    </source>
</reference>
<sequence>MLGRHLLTALSAYIAGVQGVELWGTYCHNKEIFIYPKLPFDSFCLSLNKGQAPVGADLPQRLAWIEALFRYTTTIPAKALVYSPRIPFKWDKGELANTSMNILVVDLRKLEHEDELSRWLREVAELLGQGNGTAVEGLRIYPKLKGNLPSGNARLTLSLVDYHLVLDRVDKDIIASERSIEGRVKAGTYRAYGRPNKCSSTTVDIRERREGIEASITFVFSDGSAEKIGYVKLEGDRMMKVDQKSMDFIQLTTFNLKTYYVRRNTNIRNLTLSTIAIAPNGEKQILLYLGEAHDGSPAAMGKLVLDKEVTVELSSSTEAAGRTLVLSPPGYKPSAPKYASRENGWGSVVKRKRIESDFGGPSREKRFRRPADPVAITSGNYEYIDPTQDTPNVMVEIINNTKGMVGAEVKFGLCEDDRGKELATTGFVKLTGSYRAFRLDTNSMPEKKREGCRGQHQTFGYFHASARSQYHHYRTSRGREDSFTLW</sequence>